<sequence>MPHRRTVSNEADAAFTQQMIPHHEQAVEMAKLVPDRSNNPELLDLAKRVEQAQQPEIEKMTAWLRDWGAEAPTAAGGHGDHGMAGMMSDSQMTELWKATGTEFDRMWLRMMIEHHKGALEMARTDRERGTNAQAKELAKNIIDGQQAEIDEMNAMLG</sequence>
<gene>
    <name evidence="2" type="ORF">GCM10012275_10270</name>
</gene>
<dbReference type="InterPro" id="IPR005183">
    <property type="entry name" value="DUF305_CopM-like"/>
</dbReference>
<reference evidence="2" key="2">
    <citation type="submission" date="2020-09" db="EMBL/GenBank/DDBJ databases">
        <authorList>
            <person name="Sun Q."/>
            <person name="Zhou Y."/>
        </authorList>
    </citation>
    <scope>NUCLEOTIDE SEQUENCE</scope>
    <source>
        <strain evidence="2">CGMCC 4.5737</strain>
    </source>
</reference>
<evidence type="ECO:0000259" key="1">
    <source>
        <dbReference type="Pfam" id="PF03713"/>
    </source>
</evidence>
<dbReference type="InterPro" id="IPR012347">
    <property type="entry name" value="Ferritin-like"/>
</dbReference>
<dbReference type="Gene3D" id="1.20.1260.10">
    <property type="match status" value="1"/>
</dbReference>
<protein>
    <recommendedName>
        <fullName evidence="1">DUF305 domain-containing protein</fullName>
    </recommendedName>
</protein>
<proteinExistence type="predicted"/>
<dbReference type="RefSeq" id="WP_229686064.1">
    <property type="nucleotide sequence ID" value="NZ_BMMK01000003.1"/>
</dbReference>
<dbReference type="Pfam" id="PF03713">
    <property type="entry name" value="DUF305"/>
    <property type="match status" value="1"/>
</dbReference>
<dbReference type="Proteomes" id="UP000637578">
    <property type="component" value="Unassembled WGS sequence"/>
</dbReference>
<accession>A0A8J3CAR2</accession>
<evidence type="ECO:0000313" key="2">
    <source>
        <dbReference type="EMBL" id="GGM41208.1"/>
    </source>
</evidence>
<keyword evidence="3" id="KW-1185">Reference proteome</keyword>
<dbReference type="PANTHER" id="PTHR36933">
    <property type="entry name" value="SLL0788 PROTEIN"/>
    <property type="match status" value="1"/>
</dbReference>
<comment type="caution">
    <text evidence="2">The sequence shown here is derived from an EMBL/GenBank/DDBJ whole genome shotgun (WGS) entry which is preliminary data.</text>
</comment>
<reference evidence="2" key="1">
    <citation type="journal article" date="2014" name="Int. J. Syst. Evol. Microbiol.">
        <title>Complete genome sequence of Corynebacterium casei LMG S-19264T (=DSM 44701T), isolated from a smear-ripened cheese.</title>
        <authorList>
            <consortium name="US DOE Joint Genome Institute (JGI-PGF)"/>
            <person name="Walter F."/>
            <person name="Albersmeier A."/>
            <person name="Kalinowski J."/>
            <person name="Ruckert C."/>
        </authorList>
    </citation>
    <scope>NUCLEOTIDE SEQUENCE</scope>
    <source>
        <strain evidence="2">CGMCC 4.5737</strain>
    </source>
</reference>
<dbReference type="EMBL" id="BMMK01000003">
    <property type="protein sequence ID" value="GGM41208.1"/>
    <property type="molecule type" value="Genomic_DNA"/>
</dbReference>
<dbReference type="PANTHER" id="PTHR36933:SF1">
    <property type="entry name" value="SLL0788 PROTEIN"/>
    <property type="match status" value="1"/>
</dbReference>
<organism evidence="2 3">
    <name type="scientific">Longimycelium tulufanense</name>
    <dbReference type="NCBI Taxonomy" id="907463"/>
    <lineage>
        <taxon>Bacteria</taxon>
        <taxon>Bacillati</taxon>
        <taxon>Actinomycetota</taxon>
        <taxon>Actinomycetes</taxon>
        <taxon>Pseudonocardiales</taxon>
        <taxon>Pseudonocardiaceae</taxon>
        <taxon>Longimycelium</taxon>
    </lineage>
</organism>
<name>A0A8J3CAR2_9PSEU</name>
<evidence type="ECO:0000313" key="3">
    <source>
        <dbReference type="Proteomes" id="UP000637578"/>
    </source>
</evidence>
<feature type="domain" description="DUF305" evidence="1">
    <location>
        <begin position="12"/>
        <end position="156"/>
    </location>
</feature>
<dbReference type="AlphaFoldDB" id="A0A8J3CAR2"/>